<dbReference type="GO" id="GO:0008253">
    <property type="term" value="F:5'-nucleotidase activity"/>
    <property type="evidence" value="ECO:0007669"/>
    <property type="project" value="UniProtKB-EC"/>
</dbReference>
<dbReference type="PANTHER" id="PTHR13045:SF0">
    <property type="entry name" value="7-METHYLGUANOSINE PHOSPHATE-SPECIFIC 5'-NUCLEOTIDASE"/>
    <property type="match status" value="1"/>
</dbReference>
<evidence type="ECO:0000256" key="4">
    <source>
        <dbReference type="ARBA" id="ARBA00022723"/>
    </source>
</evidence>
<evidence type="ECO:0000256" key="1">
    <source>
        <dbReference type="ARBA" id="ARBA00000815"/>
    </source>
</evidence>
<evidence type="ECO:0000313" key="10">
    <source>
        <dbReference type="Proteomes" id="UP000789595"/>
    </source>
</evidence>
<evidence type="ECO:0000256" key="7">
    <source>
        <dbReference type="ARBA" id="ARBA00022842"/>
    </source>
</evidence>
<name>A0A8J2X285_9STRA</name>
<dbReference type="OrthoDB" id="10014216at2759"/>
<comment type="caution">
    <text evidence="9">The sequence shown here is derived from an EMBL/GenBank/DDBJ whole genome shotgun (WGS) entry which is preliminary data.</text>
</comment>
<gene>
    <name evidence="9" type="ORF">PECAL_3P12870</name>
</gene>
<keyword evidence="8" id="KW-0546">Nucleotide metabolism</keyword>
<dbReference type="Gene3D" id="3.40.50.1000">
    <property type="entry name" value="HAD superfamily/HAD-like"/>
    <property type="match status" value="1"/>
</dbReference>
<dbReference type="Proteomes" id="UP000789595">
    <property type="component" value="Unassembled WGS sequence"/>
</dbReference>
<dbReference type="GO" id="GO:0000287">
    <property type="term" value="F:magnesium ion binding"/>
    <property type="evidence" value="ECO:0007669"/>
    <property type="project" value="InterPro"/>
</dbReference>
<dbReference type="AlphaFoldDB" id="A0A8J2X285"/>
<dbReference type="GO" id="GO:0000166">
    <property type="term" value="F:nucleotide binding"/>
    <property type="evidence" value="ECO:0007669"/>
    <property type="project" value="UniProtKB-KW"/>
</dbReference>
<proteinExistence type="inferred from homology"/>
<dbReference type="EC" id="3.1.3.5" evidence="3"/>
<dbReference type="InterPro" id="IPR036412">
    <property type="entry name" value="HAD-like_sf"/>
</dbReference>
<evidence type="ECO:0000313" key="9">
    <source>
        <dbReference type="EMBL" id="CAH0371351.1"/>
    </source>
</evidence>
<reference evidence="9" key="1">
    <citation type="submission" date="2021-11" db="EMBL/GenBank/DDBJ databases">
        <authorList>
            <consortium name="Genoscope - CEA"/>
            <person name="William W."/>
        </authorList>
    </citation>
    <scope>NUCLEOTIDE SEQUENCE</scope>
</reference>
<keyword evidence="4" id="KW-0479">Metal-binding</keyword>
<comment type="catalytic activity">
    <reaction evidence="1">
        <text>a ribonucleoside 5'-phosphate + H2O = a ribonucleoside + phosphate</text>
        <dbReference type="Rhea" id="RHEA:12484"/>
        <dbReference type="ChEBI" id="CHEBI:15377"/>
        <dbReference type="ChEBI" id="CHEBI:18254"/>
        <dbReference type="ChEBI" id="CHEBI:43474"/>
        <dbReference type="ChEBI" id="CHEBI:58043"/>
        <dbReference type="EC" id="3.1.3.5"/>
    </reaction>
</comment>
<keyword evidence="5" id="KW-0547">Nucleotide-binding</keyword>
<evidence type="ECO:0000256" key="3">
    <source>
        <dbReference type="ARBA" id="ARBA00012643"/>
    </source>
</evidence>
<dbReference type="InterPro" id="IPR023214">
    <property type="entry name" value="HAD_sf"/>
</dbReference>
<dbReference type="Pfam" id="PF05822">
    <property type="entry name" value="UMPH-1"/>
    <property type="match status" value="1"/>
</dbReference>
<keyword evidence="6" id="KW-0378">Hydrolase</keyword>
<evidence type="ECO:0000256" key="8">
    <source>
        <dbReference type="ARBA" id="ARBA00023080"/>
    </source>
</evidence>
<accession>A0A8J2X285</accession>
<evidence type="ECO:0000256" key="2">
    <source>
        <dbReference type="ARBA" id="ARBA00008389"/>
    </source>
</evidence>
<evidence type="ECO:0000256" key="5">
    <source>
        <dbReference type="ARBA" id="ARBA00022741"/>
    </source>
</evidence>
<dbReference type="GO" id="GO:0005737">
    <property type="term" value="C:cytoplasm"/>
    <property type="evidence" value="ECO:0007669"/>
    <property type="project" value="InterPro"/>
</dbReference>
<protein>
    <recommendedName>
        <fullName evidence="3">5'-nucleotidase</fullName>
        <ecNumber evidence="3">3.1.3.5</ecNumber>
    </recommendedName>
</protein>
<comment type="similarity">
    <text evidence="2">Belongs to the pyrimidine 5'-nucleotidase family.</text>
</comment>
<dbReference type="InterPro" id="IPR006434">
    <property type="entry name" value="Pyrimidine_nucleotidase_eu"/>
</dbReference>
<organism evidence="9 10">
    <name type="scientific">Pelagomonas calceolata</name>
    <dbReference type="NCBI Taxonomy" id="35677"/>
    <lineage>
        <taxon>Eukaryota</taxon>
        <taxon>Sar</taxon>
        <taxon>Stramenopiles</taxon>
        <taxon>Ochrophyta</taxon>
        <taxon>Pelagophyceae</taxon>
        <taxon>Pelagomonadales</taxon>
        <taxon>Pelagomonadaceae</taxon>
        <taxon>Pelagomonas</taxon>
    </lineage>
</organism>
<keyword evidence="10" id="KW-1185">Reference proteome</keyword>
<dbReference type="PANTHER" id="PTHR13045">
    <property type="entry name" value="5'-NUCLEOTIDASE"/>
    <property type="match status" value="1"/>
</dbReference>
<sequence>MSSDRTRLLALAAPLMVRALYSAFCTIAARRRRKLVVDALKALPGSALYDDGRLADVLAPRDVTDLHVVFDFDRTLTAHDAPQCHDPLLRLEDVELQAALAPYWRFSDEGGPPPCRGRPFRCWWDDVHALLAAHGVTLAQLSEAEARKPCYLRDGAREVLKALVALKVPTTVVSAGLEHVIVGLLQSEGLEAVSFLDDDLADAKRPTRVRVLANRLVIDGDGTVTGALPDEPIHAKNKKDAYFHLKPWFAASATPATRLLVFGDSVGDAAVAAPVPASSKACVGFFDPANPWGKRAEFEAAFDCLLPHDASLAWLADHLGECHTSR</sequence>
<keyword evidence="7" id="KW-0460">Magnesium</keyword>
<evidence type="ECO:0000256" key="6">
    <source>
        <dbReference type="ARBA" id="ARBA00022801"/>
    </source>
</evidence>
<dbReference type="GO" id="GO:0009117">
    <property type="term" value="P:nucleotide metabolic process"/>
    <property type="evidence" value="ECO:0007669"/>
    <property type="project" value="UniProtKB-KW"/>
</dbReference>
<dbReference type="EMBL" id="CAKKNE010000003">
    <property type="protein sequence ID" value="CAH0371351.1"/>
    <property type="molecule type" value="Genomic_DNA"/>
</dbReference>
<dbReference type="SUPFAM" id="SSF56784">
    <property type="entry name" value="HAD-like"/>
    <property type="match status" value="1"/>
</dbReference>